<keyword evidence="1" id="KW-1133">Transmembrane helix</keyword>
<dbReference type="InterPro" id="IPR029058">
    <property type="entry name" value="AB_hydrolase_fold"/>
</dbReference>
<reference evidence="2 3" key="1">
    <citation type="journal article" date="2015" name="MBio">
        <title>Genome-Resolved Metagenomic Analysis Reveals Roles for Candidate Phyla and Other Microbial Community Members in Biogeochemical Transformations in Oil Reservoirs.</title>
        <authorList>
            <person name="Hu P."/>
            <person name="Tom L."/>
            <person name="Singh A."/>
            <person name="Thomas B.C."/>
            <person name="Baker B.J."/>
            <person name="Piceno Y.M."/>
            <person name="Andersen G.L."/>
            <person name="Banfield J.F."/>
        </authorList>
    </citation>
    <scope>NUCLEOTIDE SEQUENCE [LARGE SCALE GENOMIC DNA]</scope>
    <source>
        <strain evidence="2">46_26</strain>
    </source>
</reference>
<accession>A0A101EQL5</accession>
<feature type="transmembrane region" description="Helical" evidence="1">
    <location>
        <begin position="16"/>
        <end position="35"/>
    </location>
</feature>
<dbReference type="Gene3D" id="3.40.50.1820">
    <property type="entry name" value="alpha/beta hydrolase"/>
    <property type="match status" value="1"/>
</dbReference>
<evidence type="ECO:0000313" key="3">
    <source>
        <dbReference type="Proteomes" id="UP000058636"/>
    </source>
</evidence>
<dbReference type="EMBL" id="LGFG01000082">
    <property type="protein sequence ID" value="KUK22864.1"/>
    <property type="molecule type" value="Genomic_DNA"/>
</dbReference>
<protein>
    <recommendedName>
        <fullName evidence="4">PGAP1 family protein</fullName>
    </recommendedName>
</protein>
<evidence type="ECO:0008006" key="4">
    <source>
        <dbReference type="Google" id="ProtNLM"/>
    </source>
</evidence>
<organism evidence="2 3">
    <name type="scientific">Thermotoga petrophila</name>
    <dbReference type="NCBI Taxonomy" id="93929"/>
    <lineage>
        <taxon>Bacteria</taxon>
        <taxon>Thermotogati</taxon>
        <taxon>Thermotogota</taxon>
        <taxon>Thermotogae</taxon>
        <taxon>Thermotogales</taxon>
        <taxon>Thermotogaceae</taxon>
        <taxon>Thermotoga</taxon>
    </lineage>
</organism>
<comment type="caution">
    <text evidence="2">The sequence shown here is derived from an EMBL/GenBank/DDBJ whole genome shotgun (WGS) entry which is preliminary data.</text>
</comment>
<evidence type="ECO:0000256" key="1">
    <source>
        <dbReference type="SAM" id="Phobius"/>
    </source>
</evidence>
<keyword evidence="1" id="KW-0812">Transmembrane</keyword>
<evidence type="ECO:0000313" key="2">
    <source>
        <dbReference type="EMBL" id="KUK22864.1"/>
    </source>
</evidence>
<sequence>MSFLKKLLEIVLKRKILFFTLVFISITVFFLLIFFQKEGSLKIGKEGAESGFINLRVEIPPGAFGKQKVLKITRVSDEERKLYPDVFVGDLYRVEFADGVDEFALKPIRLKYYFDAKYLRGENYNNLTFAYATEDGGYRIIPGSMIGKDERGYYVEAFTYHLSVFGVVLRSAGFQKHGIRLLREAVNSSGPAVLLVPGEDPTFEGVVKDNNIWETIFPDRTIMTYEYALYEPRSLAYSEMYRSFIEKEGRRSFIDFESDFLSQEILKYSQYEFDILAHGTGGLIVLRMLQRHPEVNNVRKVVLLSTPVQGTNVVNPLYFSSIFYGKDPEVLEDIFGIEWTKLKMLTLHIRNLIDTLGEVVQEILPDSQLVKELREFARNDVEIVSICGDTPPYGVDVSGTELERFYPEFVKGKGDGFVSIQSCRVGKVEQLSGNFYDLYSREENVAYIRKLLKYEVQVFSGFRSDDYEEYLPSKNPELSEESVQKVVEAKETKGTELSVLPVKILFENFLERIRSLELSSYLSGALVGKEVYIATESGVFAWDKKVFDKKIEFFKKVEDYASFVGEGDIFIVDNIGIKKYAPFPLVGDISDALITRNAIIYARVVPGGVRYYLFRNGAEKLLATSPGTTVRMKSENGNYLLITDGEVVAIGSDFKEKGRVLSSLFGEKVKIVDASFKDDAFYILLNDGSIAFVSSSRSETKNYGLTVPKKVLNFQGRILVVYDGVILDLSAGKAQRFDRGIIDVFPGNEGLFIVFDEKVRVSVEEWRLSKD</sequence>
<dbReference type="AlphaFoldDB" id="A0A101EQL5"/>
<proteinExistence type="predicted"/>
<keyword evidence="1" id="KW-0472">Membrane</keyword>
<gene>
    <name evidence="2" type="ORF">XD57_1034</name>
</gene>
<dbReference type="PATRIC" id="fig|93930.3.peg.44"/>
<dbReference type="SUPFAM" id="SSF53474">
    <property type="entry name" value="alpha/beta-Hydrolases"/>
    <property type="match status" value="2"/>
</dbReference>
<name>A0A101EQL5_9THEM</name>
<dbReference type="Proteomes" id="UP000058636">
    <property type="component" value="Unassembled WGS sequence"/>
</dbReference>